<proteinExistence type="predicted"/>
<dbReference type="PRINTS" id="PR00081">
    <property type="entry name" value="GDHRDH"/>
</dbReference>
<dbReference type="GO" id="GO:0016491">
    <property type="term" value="F:oxidoreductase activity"/>
    <property type="evidence" value="ECO:0007669"/>
    <property type="project" value="UniProtKB-KW"/>
</dbReference>
<sequence>MKDRTVVITGANSGIGKAAAYRFASEGYTVVMACRNLEKSQNVQKEMVEATGNDRIDLMTLDVASFASISDFCREFKNRYEKLDILIHNAAYFNHGSKHRLSADGLELTFATNVFGPYLMTSLLLGCLSKSEDPRILHAGSNIIKHFFDPKKKIQFEYVMGKKKDPKFSVYKMYCQSKMALLMLGFKMAEEYKGAGIKVNTLQINGAVMSKETLKKVTPGYRMVARVQNLFFRPAEYMANNYFEICTSEKYKDITGQLFNDKLEIMQPASGQKLGIFKDIKQTVGTAHYPAYAENMEIREKLWELCKEVTAERIGAEPAGKG</sequence>
<protein>
    <submittedName>
        <fullName evidence="2">NAD(P)-dependent dehydrogenase, short-chain alcohol dehydrogenase family</fullName>
    </submittedName>
</protein>
<evidence type="ECO:0000313" key="2">
    <source>
        <dbReference type="EMBL" id="SES11033.1"/>
    </source>
</evidence>
<dbReference type="OrthoDB" id="9809821at2"/>
<dbReference type="InterPro" id="IPR036291">
    <property type="entry name" value="NAD(P)-bd_dom_sf"/>
</dbReference>
<dbReference type="Pfam" id="PF00106">
    <property type="entry name" value="adh_short"/>
    <property type="match status" value="1"/>
</dbReference>
<keyword evidence="1" id="KW-0560">Oxidoreductase</keyword>
<evidence type="ECO:0000313" key="3">
    <source>
        <dbReference type="Proteomes" id="UP000198571"/>
    </source>
</evidence>
<dbReference type="PANTHER" id="PTHR43157">
    <property type="entry name" value="PHOSPHATIDYLINOSITOL-GLYCAN BIOSYNTHESIS CLASS F PROTEIN-RELATED"/>
    <property type="match status" value="1"/>
</dbReference>
<dbReference type="STRING" id="1601833.SAMN05518684_10869"/>
<dbReference type="CDD" id="cd05327">
    <property type="entry name" value="retinol-DH_like_SDR_c_like"/>
    <property type="match status" value="1"/>
</dbReference>
<dbReference type="PANTHER" id="PTHR43157:SF31">
    <property type="entry name" value="PHOSPHATIDYLINOSITOL-GLYCAN BIOSYNTHESIS CLASS F PROTEIN"/>
    <property type="match status" value="1"/>
</dbReference>
<dbReference type="AlphaFoldDB" id="A0A1H9UPU8"/>
<name>A0A1H9UPU8_9BACI</name>
<dbReference type="InterPro" id="IPR002347">
    <property type="entry name" value="SDR_fam"/>
</dbReference>
<organism evidence="2 3">
    <name type="scientific">Salipaludibacillus aurantiacus</name>
    <dbReference type="NCBI Taxonomy" id="1601833"/>
    <lineage>
        <taxon>Bacteria</taxon>
        <taxon>Bacillati</taxon>
        <taxon>Bacillota</taxon>
        <taxon>Bacilli</taxon>
        <taxon>Bacillales</taxon>
        <taxon>Bacillaceae</taxon>
    </lineage>
</organism>
<evidence type="ECO:0000256" key="1">
    <source>
        <dbReference type="ARBA" id="ARBA00023002"/>
    </source>
</evidence>
<dbReference type="SUPFAM" id="SSF51735">
    <property type="entry name" value="NAD(P)-binding Rossmann-fold domains"/>
    <property type="match status" value="1"/>
</dbReference>
<dbReference type="EMBL" id="FOGT01000008">
    <property type="protein sequence ID" value="SES11033.1"/>
    <property type="molecule type" value="Genomic_DNA"/>
</dbReference>
<keyword evidence="3" id="KW-1185">Reference proteome</keyword>
<accession>A0A1H9UPU8</accession>
<dbReference type="RefSeq" id="WP_093051870.1">
    <property type="nucleotide sequence ID" value="NZ_FOGT01000008.1"/>
</dbReference>
<dbReference type="Proteomes" id="UP000198571">
    <property type="component" value="Unassembled WGS sequence"/>
</dbReference>
<reference evidence="3" key="1">
    <citation type="submission" date="2016-10" db="EMBL/GenBank/DDBJ databases">
        <authorList>
            <person name="Varghese N."/>
            <person name="Submissions S."/>
        </authorList>
    </citation>
    <scope>NUCLEOTIDE SEQUENCE [LARGE SCALE GENOMIC DNA]</scope>
    <source>
        <strain evidence="3">S9</strain>
    </source>
</reference>
<gene>
    <name evidence="2" type="ORF">SAMN05518684_10869</name>
</gene>
<dbReference type="Gene3D" id="3.40.50.720">
    <property type="entry name" value="NAD(P)-binding Rossmann-like Domain"/>
    <property type="match status" value="1"/>
</dbReference>